<evidence type="ECO:0000313" key="2">
    <source>
        <dbReference type="EMBL" id="MBO1804015.1"/>
    </source>
</evidence>
<gene>
    <name evidence="2" type="ORF">J4H91_01605</name>
</gene>
<feature type="transmembrane region" description="Helical" evidence="1">
    <location>
        <begin position="104"/>
        <end position="128"/>
    </location>
</feature>
<keyword evidence="1" id="KW-1133">Transmembrane helix</keyword>
<keyword evidence="3" id="KW-1185">Reference proteome</keyword>
<dbReference type="AlphaFoldDB" id="A0A939LYX4"/>
<name>A0A939LYX4_9MICO</name>
<reference evidence="2" key="1">
    <citation type="submission" date="2021-03" db="EMBL/GenBank/DDBJ databases">
        <title>Leucobacter chromiisoli sp. nov., isolated from chromium-containing soil of chemical plant.</title>
        <authorList>
            <person name="Xu Z."/>
        </authorList>
    </citation>
    <scope>NUCLEOTIDE SEQUENCE</scope>
    <source>
        <strain evidence="2">A2</strain>
    </source>
</reference>
<dbReference type="EMBL" id="JAGDYL010000001">
    <property type="protein sequence ID" value="MBO1804015.1"/>
    <property type="molecule type" value="Genomic_DNA"/>
</dbReference>
<feature type="transmembrane region" description="Helical" evidence="1">
    <location>
        <begin position="79"/>
        <end position="98"/>
    </location>
</feature>
<sequence>MSASSVSVAPRGARVRTAVLALLGDAALVLLFAGLGRSSHARDATVLGLLETAWPFLAGLAITWISARISRRPLAIVKSGIPVWLGSVAIGMILRALAGQGTALAFVIVATVTLGVFLLGWRALVALFGRLRRS</sequence>
<comment type="caution">
    <text evidence="2">The sequence shown here is derived from an EMBL/GenBank/DDBJ whole genome shotgun (WGS) entry which is preliminary data.</text>
</comment>
<feature type="transmembrane region" description="Helical" evidence="1">
    <location>
        <begin position="17"/>
        <end position="35"/>
    </location>
</feature>
<feature type="transmembrane region" description="Helical" evidence="1">
    <location>
        <begin position="47"/>
        <end position="67"/>
    </location>
</feature>
<dbReference type="Proteomes" id="UP000664398">
    <property type="component" value="Unassembled WGS sequence"/>
</dbReference>
<evidence type="ECO:0000256" key="1">
    <source>
        <dbReference type="SAM" id="Phobius"/>
    </source>
</evidence>
<keyword evidence="1" id="KW-0812">Transmembrane</keyword>
<evidence type="ECO:0000313" key="3">
    <source>
        <dbReference type="Proteomes" id="UP000664398"/>
    </source>
</evidence>
<dbReference type="Pfam" id="PF11255">
    <property type="entry name" value="DUF3054"/>
    <property type="match status" value="1"/>
</dbReference>
<proteinExistence type="predicted"/>
<accession>A0A939LYX4</accession>
<protein>
    <submittedName>
        <fullName evidence="2">DUF3054 domain-containing protein</fullName>
    </submittedName>
</protein>
<keyword evidence="1" id="KW-0472">Membrane</keyword>
<organism evidence="2 3">
    <name type="scientific">Leucobacter ruminantium</name>
    <dbReference type="NCBI Taxonomy" id="1289170"/>
    <lineage>
        <taxon>Bacteria</taxon>
        <taxon>Bacillati</taxon>
        <taxon>Actinomycetota</taxon>
        <taxon>Actinomycetes</taxon>
        <taxon>Micrococcales</taxon>
        <taxon>Microbacteriaceae</taxon>
        <taxon>Leucobacter</taxon>
    </lineage>
</organism>
<dbReference type="RefSeq" id="WP_208044488.1">
    <property type="nucleotide sequence ID" value="NZ_JAGDYL010000001.1"/>
</dbReference>
<dbReference type="InterPro" id="IPR021414">
    <property type="entry name" value="DUF3054"/>
</dbReference>